<name>A0A0V8E9C3_LACLL</name>
<comment type="caution">
    <text evidence="1">The sequence shown here is derived from an EMBL/GenBank/DDBJ whole genome shotgun (WGS) entry which is preliminary data.</text>
</comment>
<protein>
    <submittedName>
        <fullName evidence="1">Phage protein</fullName>
    </submittedName>
</protein>
<accession>A0A0V8E9C3</accession>
<reference evidence="2" key="1">
    <citation type="submission" date="2015-10" db="EMBL/GenBank/DDBJ databases">
        <title>Draft Genome Sequences of 11 Lactococcus lactis subspecies cremoris strains.</title>
        <authorList>
            <person name="Wels M."/>
            <person name="Backus L."/>
            <person name="Boekhorst J."/>
            <person name="Dijkstra A."/>
            <person name="Beerthuizen M."/>
            <person name="Kelly W."/>
            <person name="Siezen R."/>
            <person name="Bachmann H."/>
            <person name="Van Hijum S."/>
        </authorList>
    </citation>
    <scope>NUCLEOTIDE SEQUENCE [LARGE SCALE GENOMIC DNA]</scope>
    <source>
        <strain evidence="2">LMG9449</strain>
    </source>
</reference>
<dbReference type="EMBL" id="LKLS01000011">
    <property type="protein sequence ID" value="KSU22233.1"/>
    <property type="molecule type" value="Genomic_DNA"/>
</dbReference>
<dbReference type="PATRIC" id="fig|1360.109.peg.1417"/>
<organism evidence="1 2">
    <name type="scientific">Lactococcus lactis subsp. lactis</name>
    <name type="common">Streptococcus lactis</name>
    <dbReference type="NCBI Taxonomy" id="1360"/>
    <lineage>
        <taxon>Bacteria</taxon>
        <taxon>Bacillati</taxon>
        <taxon>Bacillota</taxon>
        <taxon>Bacilli</taxon>
        <taxon>Lactobacillales</taxon>
        <taxon>Streptococcaceae</taxon>
        <taxon>Lactococcus</taxon>
    </lineage>
</organism>
<evidence type="ECO:0000313" key="1">
    <source>
        <dbReference type="EMBL" id="KSU22233.1"/>
    </source>
</evidence>
<evidence type="ECO:0000313" key="2">
    <source>
        <dbReference type="Proteomes" id="UP000053612"/>
    </source>
</evidence>
<dbReference type="RefSeq" id="WP_152994285.1">
    <property type="nucleotide sequence ID" value="NZ_LKLS01000011.1"/>
</dbReference>
<sequence length="75" mass="8939">MDYEKFFNDVKNWILECNSQAIKLGFGNDEFWNWVVNSLGELSTKYNSQPLVMKQTNMLLDWLEDTWEEVKNGSR</sequence>
<dbReference type="AlphaFoldDB" id="A0A0V8E9C3"/>
<proteinExistence type="predicted"/>
<dbReference type="Proteomes" id="UP000053612">
    <property type="component" value="Unassembled WGS sequence"/>
</dbReference>
<gene>
    <name evidence="1" type="ORF">LMG9449_0332</name>
</gene>